<name>A5I5E0_CLOBH</name>
<evidence type="ECO:0000256" key="1">
    <source>
        <dbReference type="ARBA" id="ARBA00005187"/>
    </source>
</evidence>
<dbReference type="Gene3D" id="3.40.50.620">
    <property type="entry name" value="HUPs"/>
    <property type="match status" value="1"/>
</dbReference>
<dbReference type="Pfam" id="PF00733">
    <property type="entry name" value="Asn_synthase"/>
    <property type="match status" value="1"/>
</dbReference>
<dbReference type="SUPFAM" id="SSF56235">
    <property type="entry name" value="N-terminal nucleophile aminohydrolases (Ntn hydrolases)"/>
    <property type="match status" value="1"/>
</dbReference>
<dbReference type="EC" id="6.3.5.4" evidence="2"/>
<dbReference type="HOGENOM" id="CLU_412632_0_0_9"/>
<protein>
    <recommendedName>
        <fullName evidence="2">asparagine synthase (glutamine-hydrolyzing)</fullName>
        <ecNumber evidence="2">6.3.5.4</ecNumber>
    </recommendedName>
</protein>
<dbReference type="Proteomes" id="UP000001986">
    <property type="component" value="Chromosome"/>
</dbReference>
<dbReference type="InterPro" id="IPR001962">
    <property type="entry name" value="Asn_synthase"/>
</dbReference>
<dbReference type="SUPFAM" id="SSF52402">
    <property type="entry name" value="Adenine nucleotide alpha hydrolases-like"/>
    <property type="match status" value="1"/>
</dbReference>
<dbReference type="InterPro" id="IPR014729">
    <property type="entry name" value="Rossmann-like_a/b/a_fold"/>
</dbReference>
<dbReference type="PANTHER" id="PTHR43284">
    <property type="entry name" value="ASPARAGINE SYNTHETASE (GLUTAMINE-HYDROLYZING)"/>
    <property type="match status" value="1"/>
</dbReference>
<keyword evidence="3" id="KW-0061">Asparagine biosynthesis</keyword>
<evidence type="ECO:0000259" key="5">
    <source>
        <dbReference type="Pfam" id="PF00733"/>
    </source>
</evidence>
<dbReference type="GO" id="GO:0004066">
    <property type="term" value="F:asparagine synthase (glutamine-hydrolyzing) activity"/>
    <property type="evidence" value="ECO:0007669"/>
    <property type="project" value="UniProtKB-EC"/>
</dbReference>
<dbReference type="SUPFAM" id="SSF53335">
    <property type="entry name" value="S-adenosyl-L-methionine-dependent methyltransferases"/>
    <property type="match status" value="1"/>
</dbReference>
<dbReference type="GeneID" id="5187824"/>
<accession>A7G6K2</accession>
<organism evidence="7 8">
    <name type="scientific">Clostridium botulinum (strain Hall / ATCC 3502 / NCTC 13319 / Type A)</name>
    <dbReference type="NCBI Taxonomy" id="441771"/>
    <lineage>
        <taxon>Bacteria</taxon>
        <taxon>Bacillati</taxon>
        <taxon>Bacillota</taxon>
        <taxon>Clostridia</taxon>
        <taxon>Eubacteriales</taxon>
        <taxon>Clostridiaceae</taxon>
        <taxon>Clostridium</taxon>
    </lineage>
</organism>
<feature type="domain" description="Glutamine amidotransferase type-2" evidence="6">
    <location>
        <begin position="77"/>
        <end position="139"/>
    </location>
</feature>
<reference evidence="7 8" key="1">
    <citation type="journal article" date="2007" name="Genome Res.">
        <title>Genome sequence of a proteolytic (Group I) Clostridium botulinum strain Hall A and comparative analysis of the clostridial genomes.</title>
        <authorList>
            <person name="Sebaihia M."/>
            <person name="Peck M.W."/>
            <person name="Minton N.P."/>
            <person name="Thomson N.R."/>
            <person name="Holden M.T.G."/>
            <person name="Mitchell W.J."/>
            <person name="Carter A.T."/>
            <person name="Bentley S.D."/>
            <person name="Mason D.R."/>
            <person name="Crossman L."/>
            <person name="Paul C.J."/>
            <person name="Ivens A."/>
            <person name="Wells-Bennik M.H.J."/>
            <person name="Davis I.J."/>
            <person name="Cerdeno-Tarraga A.M."/>
            <person name="Churcher C."/>
            <person name="Quail M.A."/>
            <person name="Chillingworth T."/>
            <person name="Feltwell T."/>
            <person name="Fraser A."/>
            <person name="Goodhead I."/>
            <person name="Hance Z."/>
            <person name="Jagels K."/>
            <person name="Larke N."/>
            <person name="Maddison M."/>
            <person name="Moule S."/>
            <person name="Mungall K."/>
            <person name="Norbertczak H."/>
            <person name="Rabbinowitsch E."/>
            <person name="Sanders M."/>
            <person name="Simmonds M."/>
            <person name="White B."/>
            <person name="Whithead S."/>
            <person name="Parkhill J."/>
        </authorList>
    </citation>
    <scope>NUCLEOTIDE SEQUENCE [LARGE SCALE GENOMIC DNA]</scope>
    <source>
        <strain evidence="8">Hall / ATCC 3502 / NCTC 13319 / Type A [Sanger]</strain>
    </source>
</reference>
<accession>A5I5E0</accession>
<feature type="domain" description="Asparagine synthetase" evidence="5">
    <location>
        <begin position="215"/>
        <end position="303"/>
    </location>
</feature>
<evidence type="ECO:0000313" key="7">
    <source>
        <dbReference type="EMBL" id="CAL84267.1"/>
    </source>
</evidence>
<keyword evidence="3" id="KW-0028">Amino-acid biosynthesis</keyword>
<keyword evidence="8" id="KW-1185">Reference proteome</keyword>
<comment type="pathway">
    <text evidence="1">Amino-acid biosynthesis; L-asparagine biosynthesis; L-asparagine from L-aspartate (L-Gln route): step 1/1.</text>
</comment>
<comment type="catalytic activity">
    <reaction evidence="4">
        <text>L-aspartate + L-glutamine + ATP + H2O = L-asparagine + L-glutamate + AMP + diphosphate + H(+)</text>
        <dbReference type="Rhea" id="RHEA:12228"/>
        <dbReference type="ChEBI" id="CHEBI:15377"/>
        <dbReference type="ChEBI" id="CHEBI:15378"/>
        <dbReference type="ChEBI" id="CHEBI:29985"/>
        <dbReference type="ChEBI" id="CHEBI:29991"/>
        <dbReference type="ChEBI" id="CHEBI:30616"/>
        <dbReference type="ChEBI" id="CHEBI:33019"/>
        <dbReference type="ChEBI" id="CHEBI:58048"/>
        <dbReference type="ChEBI" id="CHEBI:58359"/>
        <dbReference type="ChEBI" id="CHEBI:456215"/>
        <dbReference type="EC" id="6.3.5.4"/>
    </reaction>
</comment>
<evidence type="ECO:0000259" key="6">
    <source>
        <dbReference type="Pfam" id="PF13537"/>
    </source>
</evidence>
<dbReference type="Pfam" id="PF13537">
    <property type="entry name" value="GATase_7"/>
    <property type="match status" value="1"/>
</dbReference>
<dbReference type="InterPro" id="IPR017932">
    <property type="entry name" value="GATase_2_dom"/>
</dbReference>
<evidence type="ECO:0000256" key="4">
    <source>
        <dbReference type="ARBA" id="ARBA00048741"/>
    </source>
</evidence>
<dbReference type="InterPro" id="IPR029063">
    <property type="entry name" value="SAM-dependent_MTases_sf"/>
</dbReference>
<dbReference type="AlphaFoldDB" id="A5I5E0"/>
<dbReference type="GO" id="GO:0006529">
    <property type="term" value="P:asparagine biosynthetic process"/>
    <property type="evidence" value="ECO:0007669"/>
    <property type="project" value="UniProtKB-KW"/>
</dbReference>
<sequence>MSILVVEKNNDRLNGLTEGKKYHYEQCNLNDTSIKFLNDNTLYRPEENLVNNEDKMIEVFILGDVYTTSNENRCKEDIIWLYKKFGEKSLENINGRFILCLIDRNKDTVYIVNDRYGSINFYYNIDDKGFLFSNKAEVMLNNIKSRIIDEESIKDYIKYGCLKNNRTLLKNVKRFQAASMVKITKKYIGIKQYWDWNIKKKENISFNESVEKLGELWIEAVRKTLNKHKKFNITVTGGLDSRAIVAAIDYLRLNHKINLSYTIGIKGCLEEKIARQVAEKAGFKYKFFEIDNKKYLQNCKKALKRSICALNGNFACINILDNEEIYKYPILSGTFGGESIGGDLLINNISYSFKEEVYNYINNLQARIYGVNDSMLLKKNDALNKNCFDKNSQEYLHSDFYIFNEYLIRNRTAVLYEMMGDNYKCITPFLDNDFLNYLYSLPEKWRKNHYIYNMMLLKFFPKFYLDIPWERTNLPIIAELDEKYIERYIEKYSLNIVKNLNIKNKDVVLFGASTLGVKAYKLLKWNYNILSFCDNDDKKWNTKFCGVKVISPKELVNMRKVSIVIASMYYEEILKQLKLLNIEDVSVFGYKDRNDTSTDFNKWIKDDNVYSLIKNEISENQYINEYINANYLVEKFDKYIDSKEGVKIIMLTTSLNQVLKNVMKK</sequence>
<evidence type="ECO:0000256" key="2">
    <source>
        <dbReference type="ARBA" id="ARBA00012737"/>
    </source>
</evidence>
<proteinExistence type="predicted"/>
<dbReference type="Gene3D" id="3.60.20.10">
    <property type="entry name" value="Glutamine Phosphoribosylpyrophosphate, subunit 1, domain 1"/>
    <property type="match status" value="1"/>
</dbReference>
<evidence type="ECO:0000256" key="3">
    <source>
        <dbReference type="ARBA" id="ARBA00022888"/>
    </source>
</evidence>
<dbReference type="InterPro" id="IPR051786">
    <property type="entry name" value="ASN_synthetase/amidase"/>
</dbReference>
<evidence type="ECO:0000313" key="8">
    <source>
        <dbReference type="Proteomes" id="UP000001986"/>
    </source>
</evidence>
<dbReference type="KEGG" id="cbh:CLC_2579"/>
<dbReference type="PANTHER" id="PTHR43284:SF1">
    <property type="entry name" value="ASPARAGINE SYNTHETASE"/>
    <property type="match status" value="1"/>
</dbReference>
<dbReference type="RefSeq" id="WP_011986996.1">
    <property type="nucleotide sequence ID" value="NC_009698.1"/>
</dbReference>
<dbReference type="PATRIC" id="fig|413999.7.peg.2688"/>
<gene>
    <name evidence="7" type="ordered locus">CBO2706</name>
</gene>
<dbReference type="InterPro" id="IPR029055">
    <property type="entry name" value="Ntn_hydrolases_N"/>
</dbReference>
<dbReference type="KEGG" id="cbo:CBO2706"/>
<dbReference type="EMBL" id="AM412317">
    <property type="protein sequence ID" value="CAL84267.1"/>
    <property type="molecule type" value="Genomic_DNA"/>
</dbReference>
<dbReference type="Gene3D" id="3.40.50.720">
    <property type="entry name" value="NAD(P)-binding Rossmann-like Domain"/>
    <property type="match status" value="1"/>
</dbReference>